<evidence type="ECO:0000313" key="5">
    <source>
        <dbReference type="Proteomes" id="UP000316213"/>
    </source>
</evidence>
<reference evidence="4 5" key="1">
    <citation type="submission" date="2019-02" db="EMBL/GenBank/DDBJ databases">
        <title>Deep-cultivation of Planctomycetes and their phenomic and genomic characterization uncovers novel biology.</title>
        <authorList>
            <person name="Wiegand S."/>
            <person name="Jogler M."/>
            <person name="Boedeker C."/>
            <person name="Pinto D."/>
            <person name="Vollmers J."/>
            <person name="Rivas-Marin E."/>
            <person name="Kohn T."/>
            <person name="Peeters S.H."/>
            <person name="Heuer A."/>
            <person name="Rast P."/>
            <person name="Oberbeckmann S."/>
            <person name="Bunk B."/>
            <person name="Jeske O."/>
            <person name="Meyerdierks A."/>
            <person name="Storesund J.E."/>
            <person name="Kallscheuer N."/>
            <person name="Luecker S."/>
            <person name="Lage O.M."/>
            <person name="Pohl T."/>
            <person name="Merkel B.J."/>
            <person name="Hornburger P."/>
            <person name="Mueller R.-W."/>
            <person name="Bruemmer F."/>
            <person name="Labrenz M."/>
            <person name="Spormann A.M."/>
            <person name="Op Den Camp H."/>
            <person name="Overmann J."/>
            <person name="Amann R."/>
            <person name="Jetten M.S.M."/>
            <person name="Mascher T."/>
            <person name="Medema M.H."/>
            <person name="Devos D.P."/>
            <person name="Kaster A.-K."/>
            <person name="Ovreas L."/>
            <person name="Rohde M."/>
            <person name="Galperin M.Y."/>
            <person name="Jogler C."/>
        </authorList>
    </citation>
    <scope>NUCLEOTIDE SEQUENCE [LARGE SCALE GENOMIC DNA]</scope>
    <source>
        <strain evidence="4 5">Pla100</strain>
    </source>
</reference>
<dbReference type="EC" id="4.1.3.27" evidence="4"/>
<dbReference type="PROSITE" id="PS51273">
    <property type="entry name" value="GATASE_TYPE_1"/>
    <property type="match status" value="1"/>
</dbReference>
<dbReference type="InterPro" id="IPR050472">
    <property type="entry name" value="Anth_synth/Amidotransfase"/>
</dbReference>
<dbReference type="NCBIfam" id="TIGR00566">
    <property type="entry name" value="trpG_papA"/>
    <property type="match status" value="1"/>
</dbReference>
<dbReference type="EMBL" id="SJPM01000008">
    <property type="protein sequence ID" value="TWT94370.1"/>
    <property type="molecule type" value="Genomic_DNA"/>
</dbReference>
<dbReference type="PANTHER" id="PTHR43418:SF4">
    <property type="entry name" value="MULTIFUNCTIONAL TRYPTOPHAN BIOSYNTHESIS PROTEIN"/>
    <property type="match status" value="1"/>
</dbReference>
<dbReference type="GO" id="GO:0004049">
    <property type="term" value="F:anthranilate synthase activity"/>
    <property type="evidence" value="ECO:0007669"/>
    <property type="project" value="UniProtKB-EC"/>
</dbReference>
<protein>
    <submittedName>
        <fullName evidence="4">Anthranilate synthase component 2</fullName>
        <ecNumber evidence="4">4.1.3.27</ecNumber>
    </submittedName>
</protein>
<feature type="domain" description="Glutamine amidotransferase" evidence="3">
    <location>
        <begin position="3"/>
        <end position="192"/>
    </location>
</feature>
<dbReference type="InterPro" id="IPR017926">
    <property type="entry name" value="GATASE"/>
</dbReference>
<dbReference type="OrthoDB" id="9804328at2"/>
<proteinExistence type="predicted"/>
<evidence type="ECO:0000259" key="3">
    <source>
        <dbReference type="Pfam" id="PF00117"/>
    </source>
</evidence>
<dbReference type="Proteomes" id="UP000316213">
    <property type="component" value="Unassembled WGS sequence"/>
</dbReference>
<comment type="caution">
    <text evidence="4">The sequence shown here is derived from an EMBL/GenBank/DDBJ whole genome shotgun (WGS) entry which is preliminary data.</text>
</comment>
<dbReference type="GO" id="GO:0005829">
    <property type="term" value="C:cytosol"/>
    <property type="evidence" value="ECO:0007669"/>
    <property type="project" value="TreeGrafter"/>
</dbReference>
<evidence type="ECO:0000256" key="2">
    <source>
        <dbReference type="SAM" id="MobiDB-lite"/>
    </source>
</evidence>
<keyword evidence="5" id="KW-1185">Reference proteome</keyword>
<accession>A0A5C6A4S4</accession>
<gene>
    <name evidence="4" type="primary">trpG_1</name>
    <name evidence="4" type="ORF">Pla100_39820</name>
</gene>
<dbReference type="FunFam" id="3.40.50.880:FF:000003">
    <property type="entry name" value="Anthranilate synthase component II"/>
    <property type="match status" value="1"/>
</dbReference>
<evidence type="ECO:0000256" key="1">
    <source>
        <dbReference type="ARBA" id="ARBA00022962"/>
    </source>
</evidence>
<dbReference type="PRINTS" id="PR00097">
    <property type="entry name" value="ANTSNTHASEII"/>
</dbReference>
<name>A0A5C6A4S4_9BACT</name>
<dbReference type="Pfam" id="PF00117">
    <property type="entry name" value="GATase"/>
    <property type="match status" value="1"/>
</dbReference>
<dbReference type="PANTHER" id="PTHR43418">
    <property type="entry name" value="MULTIFUNCTIONAL TRYPTOPHAN BIOSYNTHESIS PROTEIN-RELATED"/>
    <property type="match status" value="1"/>
</dbReference>
<dbReference type="SUPFAM" id="SSF52317">
    <property type="entry name" value="Class I glutamine amidotransferase-like"/>
    <property type="match status" value="1"/>
</dbReference>
<dbReference type="Gene3D" id="3.40.50.880">
    <property type="match status" value="1"/>
</dbReference>
<keyword evidence="1" id="KW-0315">Glutamine amidotransferase</keyword>
<dbReference type="InterPro" id="IPR006221">
    <property type="entry name" value="TrpG/PapA_dom"/>
</dbReference>
<dbReference type="PRINTS" id="PR00096">
    <property type="entry name" value="GATASE"/>
</dbReference>
<dbReference type="InterPro" id="IPR029062">
    <property type="entry name" value="Class_I_gatase-like"/>
</dbReference>
<evidence type="ECO:0000313" key="4">
    <source>
        <dbReference type="EMBL" id="TWT94370.1"/>
    </source>
</evidence>
<sequence length="272" mass="29309">MILLLDNYDSFVHNIARYLRLGGKATRVIRSDAITAEQCWRLQPEAIVLSPGPHGPDAAGCCLEVISRLAGEIPMLGICLGHQAIAAAYGGTIQITPPHHAIASTIAHDGTSVFAGLPETMKVGRYHSLCVEESTLPPSLQVTAWTIESTNHAGQRVVMGIADHARCVHGLQFHPESLLTEHGQTLLNQFFTLVDRHHRRRRHVTGVIGNGRPVAWMSAIDFSPENFSPENATDDLRSTGLQTGFAPMSIAAPRKRSGAKAVSAALPEDATP</sequence>
<dbReference type="GO" id="GO:0000162">
    <property type="term" value="P:L-tryptophan biosynthetic process"/>
    <property type="evidence" value="ECO:0007669"/>
    <property type="project" value="TreeGrafter"/>
</dbReference>
<dbReference type="PRINTS" id="PR00099">
    <property type="entry name" value="CPSGATASE"/>
</dbReference>
<dbReference type="CDD" id="cd01743">
    <property type="entry name" value="GATase1_Anthranilate_Synthase"/>
    <property type="match status" value="1"/>
</dbReference>
<dbReference type="RefSeq" id="WP_146579267.1">
    <property type="nucleotide sequence ID" value="NZ_SJPM01000008.1"/>
</dbReference>
<dbReference type="AlphaFoldDB" id="A0A5C6A4S4"/>
<organism evidence="4 5">
    <name type="scientific">Neorhodopirellula pilleata</name>
    <dbReference type="NCBI Taxonomy" id="2714738"/>
    <lineage>
        <taxon>Bacteria</taxon>
        <taxon>Pseudomonadati</taxon>
        <taxon>Planctomycetota</taxon>
        <taxon>Planctomycetia</taxon>
        <taxon>Pirellulales</taxon>
        <taxon>Pirellulaceae</taxon>
        <taxon>Neorhodopirellula</taxon>
    </lineage>
</organism>
<keyword evidence="4" id="KW-0456">Lyase</keyword>
<feature type="region of interest" description="Disordered" evidence="2">
    <location>
        <begin position="252"/>
        <end position="272"/>
    </location>
</feature>